<keyword evidence="1" id="KW-1133">Transmembrane helix</keyword>
<dbReference type="Proteomes" id="UP000002382">
    <property type="component" value="Chromosome"/>
</dbReference>
<keyword evidence="1" id="KW-0812">Transmembrane</keyword>
<dbReference type="HOGENOM" id="CLU_129275_0_0_0"/>
<feature type="transmembrane region" description="Helical" evidence="1">
    <location>
        <begin position="51"/>
        <end position="72"/>
    </location>
</feature>
<accession>C5CF77</accession>
<feature type="transmembrane region" description="Helical" evidence="1">
    <location>
        <begin position="128"/>
        <end position="147"/>
    </location>
</feature>
<dbReference type="AlphaFoldDB" id="C5CF77"/>
<dbReference type="KEGG" id="kol:Kole_0637"/>
<dbReference type="eggNOG" id="ENOG5030KYD">
    <property type="taxonomic scope" value="Bacteria"/>
</dbReference>
<evidence type="ECO:0000256" key="1">
    <source>
        <dbReference type="SAM" id="Phobius"/>
    </source>
</evidence>
<evidence type="ECO:0000313" key="3">
    <source>
        <dbReference type="Proteomes" id="UP000002382"/>
    </source>
</evidence>
<protein>
    <recommendedName>
        <fullName evidence="4">DUF5668 domain-containing protein</fullName>
    </recommendedName>
</protein>
<proteinExistence type="predicted"/>
<name>C5CF77_KOSOT</name>
<feature type="transmembrane region" description="Helical" evidence="1">
    <location>
        <begin position="78"/>
        <end position="98"/>
    </location>
</feature>
<feature type="transmembrane region" description="Helical" evidence="1">
    <location>
        <begin position="6"/>
        <end position="39"/>
    </location>
</feature>
<sequence length="153" mass="16650">MIRSWILGIFLIVVGALFLFVPQFGSSFWLVFVWLPGILMEEKGLRKHIPGLLVPAGVLLTVSAVLTVETLFPGFIEAGGWAFFVFAPAFGLLQMYLAGGRRIKGLLVPIGVLSALTLIFLLRGFTKPGAGIGIGVALILFGVYTLFKEKVRR</sequence>
<dbReference type="OrthoDB" id="47386at2"/>
<keyword evidence="1" id="KW-0472">Membrane</keyword>
<dbReference type="RefSeq" id="WP_012745136.1">
    <property type="nucleotide sequence ID" value="NC_012785.1"/>
</dbReference>
<gene>
    <name evidence="2" type="ordered locus">Kole_0637</name>
</gene>
<dbReference type="EMBL" id="CP001634">
    <property type="protein sequence ID" value="ACR79354.1"/>
    <property type="molecule type" value="Genomic_DNA"/>
</dbReference>
<feature type="transmembrane region" description="Helical" evidence="1">
    <location>
        <begin position="105"/>
        <end position="122"/>
    </location>
</feature>
<evidence type="ECO:0000313" key="2">
    <source>
        <dbReference type="EMBL" id="ACR79354.1"/>
    </source>
</evidence>
<organism evidence="2 3">
    <name type="scientific">Kosmotoga olearia (strain ATCC BAA-1733 / DSM 21960 / TBF 19.5.1)</name>
    <dbReference type="NCBI Taxonomy" id="521045"/>
    <lineage>
        <taxon>Bacteria</taxon>
        <taxon>Thermotogati</taxon>
        <taxon>Thermotogota</taxon>
        <taxon>Thermotogae</taxon>
        <taxon>Kosmotogales</taxon>
        <taxon>Kosmotogaceae</taxon>
        <taxon>Kosmotoga</taxon>
    </lineage>
</organism>
<reference evidence="2 3" key="2">
    <citation type="journal article" date="2011" name="J. Bacteriol.">
        <title>Genome Sequence of Kosmotoga olearia Strain TBF 19.5.1, a Thermophilic Bacterium with a Wide Growth Temperature Range, Isolated from the Troll B Oil Platform in the North Sea.</title>
        <authorList>
            <person name="Swithers K.S."/>
            <person name="Dipippo J.L."/>
            <person name="Bruce D.C."/>
            <person name="Detter C."/>
            <person name="Tapia R."/>
            <person name="Han S."/>
            <person name="Goodwin L.A."/>
            <person name="Han J."/>
            <person name="Woyke T."/>
            <person name="Pitluck S."/>
            <person name="Pennacchio L."/>
            <person name="Nolan M."/>
            <person name="Mikhailova N."/>
            <person name="Land M.L."/>
            <person name="Nesbo C.L."/>
            <person name="Gogarten J.P."/>
            <person name="Noll K.M."/>
        </authorList>
    </citation>
    <scope>NUCLEOTIDE SEQUENCE [LARGE SCALE GENOMIC DNA]</scope>
    <source>
        <strain evidence="3">ATCC BAA-1733 / DSM 21960 / TBF 19.5.1</strain>
    </source>
</reference>
<evidence type="ECO:0008006" key="4">
    <source>
        <dbReference type="Google" id="ProtNLM"/>
    </source>
</evidence>
<keyword evidence="3" id="KW-1185">Reference proteome</keyword>
<reference evidence="2 3" key="1">
    <citation type="submission" date="2009-06" db="EMBL/GenBank/DDBJ databases">
        <title>Complete sequence of Thermotogales bacterium TBF 19.5.1.</title>
        <authorList>
            <consortium name="US DOE Joint Genome Institute"/>
            <person name="Lucas S."/>
            <person name="Copeland A."/>
            <person name="Lapidus A."/>
            <person name="Glavina del Rio T."/>
            <person name="Tice H."/>
            <person name="Bruce D."/>
            <person name="Goodwin L."/>
            <person name="Pitluck S."/>
            <person name="Chertkov O."/>
            <person name="Brettin T."/>
            <person name="Detter J.C."/>
            <person name="Han C."/>
            <person name="Schmutz J."/>
            <person name="Larimer F."/>
            <person name="Land M."/>
            <person name="Hauser L."/>
            <person name="Kyrpides N."/>
            <person name="Ovchinnikova G."/>
            <person name="Noll K."/>
        </authorList>
    </citation>
    <scope>NUCLEOTIDE SEQUENCE [LARGE SCALE GENOMIC DNA]</scope>
    <source>
        <strain evidence="3">ATCC BAA-1733 / DSM 21960 / TBF 19.5.1</strain>
    </source>
</reference>